<keyword evidence="1 2" id="KW-0193">Cuticle</keyword>
<dbReference type="PROSITE" id="PS51155">
    <property type="entry name" value="CHIT_BIND_RR_2"/>
    <property type="match status" value="1"/>
</dbReference>
<dbReference type="EMBL" id="JAWQEG010000293">
    <property type="protein sequence ID" value="KAK3891954.1"/>
    <property type="molecule type" value="Genomic_DNA"/>
</dbReference>
<proteinExistence type="predicted"/>
<dbReference type="PANTHER" id="PTHR10380:SF173">
    <property type="entry name" value="CUTICULAR PROTEIN 47EF, ISOFORM C-RELATED"/>
    <property type="match status" value="1"/>
</dbReference>
<dbReference type="PANTHER" id="PTHR10380">
    <property type="entry name" value="CUTICLE PROTEIN"/>
    <property type="match status" value="1"/>
</dbReference>
<evidence type="ECO:0000313" key="3">
    <source>
        <dbReference type="EMBL" id="KAK3891954.1"/>
    </source>
</evidence>
<comment type="caution">
    <text evidence="3">The sequence shown here is derived from an EMBL/GenBank/DDBJ whole genome shotgun (WGS) entry which is preliminary data.</text>
</comment>
<dbReference type="Pfam" id="PF00379">
    <property type="entry name" value="Chitin_bind_4"/>
    <property type="match status" value="1"/>
</dbReference>
<dbReference type="GO" id="GO:0008010">
    <property type="term" value="F:structural constituent of chitin-based larval cuticle"/>
    <property type="evidence" value="ECO:0007669"/>
    <property type="project" value="TreeGrafter"/>
</dbReference>
<name>A0AAE1L0I8_PETCI</name>
<evidence type="ECO:0000256" key="1">
    <source>
        <dbReference type="ARBA" id="ARBA00022460"/>
    </source>
</evidence>
<organism evidence="3 4">
    <name type="scientific">Petrolisthes cinctipes</name>
    <name type="common">Flat porcelain crab</name>
    <dbReference type="NCBI Taxonomy" id="88211"/>
    <lineage>
        <taxon>Eukaryota</taxon>
        <taxon>Metazoa</taxon>
        <taxon>Ecdysozoa</taxon>
        <taxon>Arthropoda</taxon>
        <taxon>Crustacea</taxon>
        <taxon>Multicrustacea</taxon>
        <taxon>Malacostraca</taxon>
        <taxon>Eumalacostraca</taxon>
        <taxon>Eucarida</taxon>
        <taxon>Decapoda</taxon>
        <taxon>Pleocyemata</taxon>
        <taxon>Anomura</taxon>
        <taxon>Galatheoidea</taxon>
        <taxon>Porcellanidae</taxon>
        <taxon>Petrolisthes</taxon>
    </lineage>
</organism>
<reference evidence="3" key="1">
    <citation type="submission" date="2023-10" db="EMBL/GenBank/DDBJ databases">
        <title>Genome assemblies of two species of porcelain crab, Petrolisthes cinctipes and Petrolisthes manimaculis (Anomura: Porcellanidae).</title>
        <authorList>
            <person name="Angst P."/>
        </authorList>
    </citation>
    <scope>NUCLEOTIDE SEQUENCE</scope>
    <source>
        <strain evidence="3">PB745_01</strain>
        <tissue evidence="3">Gill</tissue>
    </source>
</reference>
<dbReference type="Proteomes" id="UP001286313">
    <property type="component" value="Unassembled WGS sequence"/>
</dbReference>
<dbReference type="GO" id="GO:0062129">
    <property type="term" value="C:chitin-based extracellular matrix"/>
    <property type="evidence" value="ECO:0007669"/>
    <property type="project" value="TreeGrafter"/>
</dbReference>
<dbReference type="InterPro" id="IPR050468">
    <property type="entry name" value="Cuticle_Struct_Prot"/>
</dbReference>
<evidence type="ECO:0000256" key="2">
    <source>
        <dbReference type="PROSITE-ProRule" id="PRU00497"/>
    </source>
</evidence>
<dbReference type="AlphaFoldDB" id="A0AAE1L0I8"/>
<gene>
    <name evidence="3" type="ORF">Pcinc_004169</name>
</gene>
<dbReference type="InterPro" id="IPR031311">
    <property type="entry name" value="CHIT_BIND_RR_consensus"/>
</dbReference>
<sequence>MWVGERGRTIVDRLKVGLALETHSVTEKKSEKWGTEVLVACLAAVAVAAPQPQDGRPVVLVLRDDRVDNGDGNFNYAFEADNGIAVEASGTPGVAGQSNMQGVYRYILEDGSVAEVRYVADENGFRPESALLPTPHPLPLHAQEQIRFAEEQRALGVTFE</sequence>
<dbReference type="PRINTS" id="PR00947">
    <property type="entry name" value="CUTICLE"/>
</dbReference>
<dbReference type="InterPro" id="IPR000618">
    <property type="entry name" value="Insect_cuticle"/>
</dbReference>
<keyword evidence="4" id="KW-1185">Reference proteome</keyword>
<accession>A0AAE1L0I8</accession>
<protein>
    <submittedName>
        <fullName evidence="3">Uncharacterized protein</fullName>
    </submittedName>
</protein>
<evidence type="ECO:0000313" key="4">
    <source>
        <dbReference type="Proteomes" id="UP001286313"/>
    </source>
</evidence>
<dbReference type="PROSITE" id="PS00233">
    <property type="entry name" value="CHIT_BIND_RR_1"/>
    <property type="match status" value="1"/>
</dbReference>